<keyword evidence="2" id="KW-1185">Reference proteome</keyword>
<dbReference type="InterPro" id="IPR018763">
    <property type="entry name" value="DUF2334"/>
</dbReference>
<dbReference type="Gene3D" id="3.20.20.370">
    <property type="entry name" value="Glycoside hydrolase/deacetylase"/>
    <property type="match status" value="1"/>
</dbReference>
<dbReference type="InterPro" id="IPR011330">
    <property type="entry name" value="Glyco_hydro/deAcase_b/a-brl"/>
</dbReference>
<dbReference type="SUPFAM" id="SSF88713">
    <property type="entry name" value="Glycoside hydrolase/deacetylase"/>
    <property type="match status" value="1"/>
</dbReference>
<proteinExistence type="predicted"/>
<dbReference type="AlphaFoldDB" id="A0A6N7IT91"/>
<comment type="caution">
    <text evidence="1">The sequence shown here is derived from an EMBL/GenBank/DDBJ whole genome shotgun (WGS) entry which is preliminary data.</text>
</comment>
<dbReference type="GO" id="GO:0005975">
    <property type="term" value="P:carbohydrate metabolic process"/>
    <property type="evidence" value="ECO:0007669"/>
    <property type="project" value="InterPro"/>
</dbReference>
<dbReference type="EMBL" id="WHYR01000044">
    <property type="protein sequence ID" value="MQL53272.1"/>
    <property type="molecule type" value="Genomic_DNA"/>
</dbReference>
<name>A0A6N7IT91_9FIRM</name>
<reference evidence="1 2" key="1">
    <citation type="submission" date="2019-10" db="EMBL/GenBank/DDBJ databases">
        <title>Comparative genomics of sulfur disproportionating microorganisms.</title>
        <authorList>
            <person name="Ward L.M."/>
            <person name="Bertran E."/>
            <person name="Johnston D."/>
        </authorList>
    </citation>
    <scope>NUCLEOTIDE SEQUENCE [LARGE SCALE GENOMIC DNA]</scope>
    <source>
        <strain evidence="1 2">DSM 14055</strain>
    </source>
</reference>
<protein>
    <submittedName>
        <fullName evidence="1">DUF2334 domain-containing protein</fullName>
    </submittedName>
</protein>
<dbReference type="Proteomes" id="UP000441717">
    <property type="component" value="Unassembled WGS sequence"/>
</dbReference>
<evidence type="ECO:0000313" key="2">
    <source>
        <dbReference type="Proteomes" id="UP000441717"/>
    </source>
</evidence>
<gene>
    <name evidence="1" type="ORF">GFC01_13605</name>
</gene>
<evidence type="ECO:0000313" key="1">
    <source>
        <dbReference type="EMBL" id="MQL53272.1"/>
    </source>
</evidence>
<dbReference type="Pfam" id="PF10096">
    <property type="entry name" value="DUF2334"/>
    <property type="match status" value="1"/>
</dbReference>
<dbReference type="CDD" id="cd11374">
    <property type="entry name" value="CE4_u10"/>
    <property type="match status" value="1"/>
</dbReference>
<dbReference type="OrthoDB" id="9792651at2"/>
<accession>A0A6N7IT91</accession>
<sequence length="251" mass="28016">MYVNVSLHDVSPVFAAEMKYLVDFIRGLGVSRGTILVVPDFHGCSPLIPGSPFVTWLDSLASGGWEMVLHGLTHKEPAGRESRRENNPLRYMVSRWYTSGEGEFYRLPGREARERIERGLAILKGCGIEPAGFIAPAWLLSKGSYQILKQFPFAFTTTLAGIHDLRTGSFYPVPAVSFSSRSPVRVNLSRLFVPLLAGLAGSREMVRLVLHPADARHPAIMEIARRICRRMLECRRTVTIGEYLEEARGDS</sequence>
<organism evidence="1 2">
    <name type="scientific">Desulfofundulus thermobenzoicus</name>
    <dbReference type="NCBI Taxonomy" id="29376"/>
    <lineage>
        <taxon>Bacteria</taxon>
        <taxon>Bacillati</taxon>
        <taxon>Bacillota</taxon>
        <taxon>Clostridia</taxon>
        <taxon>Eubacteriales</taxon>
        <taxon>Peptococcaceae</taxon>
        <taxon>Desulfofundulus</taxon>
    </lineage>
</organism>